<dbReference type="RefSeq" id="WP_117671375.1">
    <property type="nucleotide sequence ID" value="NZ_CABOGR010000007.1"/>
</dbReference>
<keyword evidence="5" id="KW-0998">Cell outer membrane</keyword>
<dbReference type="Gene3D" id="1.25.40.390">
    <property type="match status" value="1"/>
</dbReference>
<keyword evidence="8" id="KW-1185">Reference proteome</keyword>
<feature type="domain" description="RagB/SusD" evidence="6">
    <location>
        <begin position="281"/>
        <end position="555"/>
    </location>
</feature>
<dbReference type="Pfam" id="PF07980">
    <property type="entry name" value="SusD_RagB"/>
    <property type="match status" value="1"/>
</dbReference>
<proteinExistence type="inferred from homology"/>
<gene>
    <name evidence="7" type="primary">susD</name>
    <name evidence="7" type="ORF">DXD04_04885</name>
</gene>
<keyword evidence="3" id="KW-0732">Signal</keyword>
<dbReference type="AlphaFoldDB" id="A0A3E4N4C5"/>
<comment type="caution">
    <text evidence="7">The sequence shown here is derived from an EMBL/GenBank/DDBJ whole genome shotgun (WGS) entry which is preliminary data.</text>
</comment>
<evidence type="ECO:0000313" key="8">
    <source>
        <dbReference type="Proteomes" id="UP000260862"/>
    </source>
</evidence>
<evidence type="ECO:0000256" key="1">
    <source>
        <dbReference type="ARBA" id="ARBA00004442"/>
    </source>
</evidence>
<dbReference type="Gene3D" id="1.25.40.10">
    <property type="entry name" value="Tetratricopeptide repeat domain"/>
    <property type="match status" value="1"/>
</dbReference>
<protein>
    <submittedName>
        <fullName evidence="7">Starch-binding outer membrane lipoprotein SusD</fullName>
    </submittedName>
</protein>
<accession>A0A3E4N4C5</accession>
<dbReference type="GO" id="GO:0009279">
    <property type="term" value="C:cell outer membrane"/>
    <property type="evidence" value="ECO:0007669"/>
    <property type="project" value="UniProtKB-SubCell"/>
</dbReference>
<comment type="subcellular location">
    <subcellularLocation>
        <location evidence="1">Cell outer membrane</location>
    </subcellularLocation>
</comment>
<comment type="similarity">
    <text evidence="2">Belongs to the SusD family.</text>
</comment>
<keyword evidence="7" id="KW-0449">Lipoprotein</keyword>
<dbReference type="EMBL" id="QSQT01000007">
    <property type="protein sequence ID" value="RGK56965.1"/>
    <property type="molecule type" value="Genomic_DNA"/>
</dbReference>
<dbReference type="Proteomes" id="UP000260862">
    <property type="component" value="Unassembled WGS sequence"/>
</dbReference>
<dbReference type="NCBIfam" id="NF033071">
    <property type="entry name" value="SusD"/>
    <property type="match status" value="1"/>
</dbReference>
<evidence type="ECO:0000313" key="7">
    <source>
        <dbReference type="EMBL" id="RGK56965.1"/>
    </source>
</evidence>
<organism evidence="7 8">
    <name type="scientific">Phocaeicola plebeius</name>
    <dbReference type="NCBI Taxonomy" id="310297"/>
    <lineage>
        <taxon>Bacteria</taxon>
        <taxon>Pseudomonadati</taxon>
        <taxon>Bacteroidota</taxon>
        <taxon>Bacteroidia</taxon>
        <taxon>Bacteroidales</taxon>
        <taxon>Bacteroidaceae</taxon>
        <taxon>Phocaeicola</taxon>
    </lineage>
</organism>
<sequence length="555" mass="63105">MKANYLKHIFSAALVVAVSLGNVSCINDLDISSIDPQSSSSFDQDAAFVKQYALLGLTGQKGLAGTPDLDGQDEGESGFYRTIFNCQELPTDECVWVWQDNVDIPQFTNIAWNSSSQRTEWVYVRLGYDITQMNFFLDQIADNTDEESVRQRAEVRFLRALHYAYFLDLFGKAPFKEHFDNELPVEKGGKDLYDFIQKELDECVADMYEPGQAPFGRADKAANWLLRARVYLNAEVYTGTADFENAKLYADKVINSGYYELCDDYKLMFMADNDENQKAMKEIILPIRQDGMKTRNYGGSTYLICGTRTGGMPHMGTTNGWSCLIARNALVYKFFDEDEVPMIPENAEVPGQSDFANDEAIDSWDAQYGVRTQDMIEAAGDDRAMFYSGAGGGKRTMDPKSITGFQSGLSIVKWQNIRSDGASTSHTEYPDTDIPLFRLAEAYLTRAEANFRLNQKSLAWEDIKTLRAKRGCTKQPTLNELTEMYLLDEWSREFYLEGRRRSDLIRFDCFTTDKYLWDWKGGVKEGKSVSDIYNVYPIPATDLNNNNNMHQNEGY</sequence>
<dbReference type="InterPro" id="IPR011990">
    <property type="entry name" value="TPR-like_helical_dom_sf"/>
</dbReference>
<dbReference type="CDD" id="cd08977">
    <property type="entry name" value="SusD"/>
    <property type="match status" value="1"/>
</dbReference>
<evidence type="ECO:0000256" key="3">
    <source>
        <dbReference type="ARBA" id="ARBA00022729"/>
    </source>
</evidence>
<evidence type="ECO:0000256" key="5">
    <source>
        <dbReference type="ARBA" id="ARBA00023237"/>
    </source>
</evidence>
<dbReference type="InterPro" id="IPR012944">
    <property type="entry name" value="SusD_RagB_dom"/>
</dbReference>
<dbReference type="SUPFAM" id="SSF48452">
    <property type="entry name" value="TPR-like"/>
    <property type="match status" value="1"/>
</dbReference>
<evidence type="ECO:0000256" key="4">
    <source>
        <dbReference type="ARBA" id="ARBA00023136"/>
    </source>
</evidence>
<keyword evidence="4" id="KW-0472">Membrane</keyword>
<name>A0A3E4N4C5_9BACT</name>
<reference evidence="7 8" key="1">
    <citation type="submission" date="2018-08" db="EMBL/GenBank/DDBJ databases">
        <title>A genome reference for cultivated species of the human gut microbiota.</title>
        <authorList>
            <person name="Zou Y."/>
            <person name="Xue W."/>
            <person name="Luo G."/>
        </authorList>
    </citation>
    <scope>NUCLEOTIDE SEQUENCE [LARGE SCALE GENOMIC DNA]</scope>
    <source>
        <strain evidence="7 8">TF10-3AC</strain>
    </source>
</reference>
<dbReference type="Gene3D" id="1.10.3780.10">
    <property type="entry name" value="SusD-like"/>
    <property type="match status" value="1"/>
</dbReference>
<evidence type="ECO:0000256" key="2">
    <source>
        <dbReference type="ARBA" id="ARBA00006275"/>
    </source>
</evidence>
<evidence type="ECO:0000259" key="6">
    <source>
        <dbReference type="Pfam" id="PF07980"/>
    </source>
</evidence>